<comment type="caution">
    <text evidence="1">The sequence shown here is derived from an EMBL/GenBank/DDBJ whole genome shotgun (WGS) entry which is preliminary data.</text>
</comment>
<gene>
    <name evidence="1" type="ORF">KP79_PYT12475</name>
</gene>
<name>A0A210QJG0_MIZYE</name>
<evidence type="ECO:0000313" key="1">
    <source>
        <dbReference type="EMBL" id="OWF48915.1"/>
    </source>
</evidence>
<organism evidence="1 2">
    <name type="scientific">Mizuhopecten yessoensis</name>
    <name type="common">Japanese scallop</name>
    <name type="synonym">Patinopecten yessoensis</name>
    <dbReference type="NCBI Taxonomy" id="6573"/>
    <lineage>
        <taxon>Eukaryota</taxon>
        <taxon>Metazoa</taxon>
        <taxon>Spiralia</taxon>
        <taxon>Lophotrochozoa</taxon>
        <taxon>Mollusca</taxon>
        <taxon>Bivalvia</taxon>
        <taxon>Autobranchia</taxon>
        <taxon>Pteriomorphia</taxon>
        <taxon>Pectinida</taxon>
        <taxon>Pectinoidea</taxon>
        <taxon>Pectinidae</taxon>
        <taxon>Mizuhopecten</taxon>
    </lineage>
</organism>
<evidence type="ECO:0000313" key="2">
    <source>
        <dbReference type="Proteomes" id="UP000242188"/>
    </source>
</evidence>
<dbReference type="AlphaFoldDB" id="A0A210QJG0"/>
<sequence length="120" mass="13670">MRHAPRACCISGPYLRIGYKVIFNLLCVLPTLLLGHAPSVGKVIKEKWSAAVSMFQEWRARLPLCRHCGTAPCQVKRRSLWKPSGTRKKDKANFAKRSNAMMLFYWTRVVSGTHQRVAVE</sequence>
<dbReference type="EMBL" id="NEDP02003345">
    <property type="protein sequence ID" value="OWF48915.1"/>
    <property type="molecule type" value="Genomic_DNA"/>
</dbReference>
<reference evidence="1 2" key="1">
    <citation type="journal article" date="2017" name="Nat. Ecol. Evol.">
        <title>Scallop genome provides insights into evolution of bilaterian karyotype and development.</title>
        <authorList>
            <person name="Wang S."/>
            <person name="Zhang J."/>
            <person name="Jiao W."/>
            <person name="Li J."/>
            <person name="Xun X."/>
            <person name="Sun Y."/>
            <person name="Guo X."/>
            <person name="Huan P."/>
            <person name="Dong B."/>
            <person name="Zhang L."/>
            <person name="Hu X."/>
            <person name="Sun X."/>
            <person name="Wang J."/>
            <person name="Zhao C."/>
            <person name="Wang Y."/>
            <person name="Wang D."/>
            <person name="Huang X."/>
            <person name="Wang R."/>
            <person name="Lv J."/>
            <person name="Li Y."/>
            <person name="Zhang Z."/>
            <person name="Liu B."/>
            <person name="Lu W."/>
            <person name="Hui Y."/>
            <person name="Liang J."/>
            <person name="Zhou Z."/>
            <person name="Hou R."/>
            <person name="Li X."/>
            <person name="Liu Y."/>
            <person name="Li H."/>
            <person name="Ning X."/>
            <person name="Lin Y."/>
            <person name="Zhao L."/>
            <person name="Xing Q."/>
            <person name="Dou J."/>
            <person name="Li Y."/>
            <person name="Mao J."/>
            <person name="Guo H."/>
            <person name="Dou H."/>
            <person name="Li T."/>
            <person name="Mu C."/>
            <person name="Jiang W."/>
            <person name="Fu Q."/>
            <person name="Fu X."/>
            <person name="Miao Y."/>
            <person name="Liu J."/>
            <person name="Yu Q."/>
            <person name="Li R."/>
            <person name="Liao H."/>
            <person name="Li X."/>
            <person name="Kong Y."/>
            <person name="Jiang Z."/>
            <person name="Chourrout D."/>
            <person name="Li R."/>
            <person name="Bao Z."/>
        </authorList>
    </citation>
    <scope>NUCLEOTIDE SEQUENCE [LARGE SCALE GENOMIC DNA]</scope>
    <source>
        <strain evidence="1 2">PY_sf001</strain>
    </source>
</reference>
<dbReference type="OrthoDB" id="10335136at2759"/>
<accession>A0A210QJG0</accession>
<proteinExistence type="predicted"/>
<keyword evidence="2" id="KW-1185">Reference proteome</keyword>
<protein>
    <submittedName>
        <fullName evidence="1">Uncharacterized protein</fullName>
    </submittedName>
</protein>
<dbReference type="Proteomes" id="UP000242188">
    <property type="component" value="Unassembled WGS sequence"/>
</dbReference>